<feature type="domain" description="Type III secretion system flagellar brake protein YcgR PilZN" evidence="6">
    <location>
        <begin position="9"/>
        <end position="110"/>
    </location>
</feature>
<dbReference type="GO" id="GO:0035438">
    <property type="term" value="F:cyclic-di-GMP binding"/>
    <property type="evidence" value="ECO:0007669"/>
    <property type="project" value="UniProtKB-UniRule"/>
</dbReference>
<evidence type="ECO:0000259" key="6">
    <source>
        <dbReference type="Pfam" id="PF07317"/>
    </source>
</evidence>
<dbReference type="Proteomes" id="UP001228139">
    <property type="component" value="Chromosome"/>
</dbReference>
<dbReference type="Pfam" id="PF07317">
    <property type="entry name" value="PilZN"/>
    <property type="match status" value="1"/>
</dbReference>
<accession>A0AA50DQT6</accession>
<keyword evidence="7" id="KW-0966">Cell projection</keyword>
<dbReference type="RefSeq" id="WP_306212288.1">
    <property type="nucleotide sequence ID" value="NZ_CP132353.1"/>
</dbReference>
<comment type="function">
    <text evidence="4">Acts as a flagellar brake, regulating swimming and swarming in a bis-(3'-5') cyclic diguanylic acid (c-di-GMP)-dependent manner. Binds 1 c-di-GMP dimer per subunit. Increasing levels of c-di-GMP lead to decreased motility.</text>
</comment>
<organism evidence="7 8">
    <name type="scientific">Erwinia pyri</name>
    <dbReference type="NCBI Taxonomy" id="3062598"/>
    <lineage>
        <taxon>Bacteria</taxon>
        <taxon>Pseudomonadati</taxon>
        <taxon>Pseudomonadota</taxon>
        <taxon>Gammaproteobacteria</taxon>
        <taxon>Enterobacterales</taxon>
        <taxon>Erwiniaceae</taxon>
        <taxon>Erwinia</taxon>
    </lineage>
</organism>
<evidence type="ECO:0000256" key="4">
    <source>
        <dbReference type="HAMAP-Rule" id="MF_01457"/>
    </source>
</evidence>
<keyword evidence="1 4" id="KW-0973">c-di-GMP</keyword>
<reference evidence="7 8" key="1">
    <citation type="submission" date="2023-07" db="EMBL/GenBank/DDBJ databases">
        <title>Pathogenic bacteria of pear tree diseases.</title>
        <authorList>
            <person name="Zhang Z."/>
            <person name="He L."/>
            <person name="Huang R."/>
        </authorList>
    </citation>
    <scope>NUCLEOTIDE SEQUENCE [LARGE SCALE GENOMIC DNA]</scope>
    <source>
        <strain evidence="7 8">DE2</strain>
    </source>
</reference>
<keyword evidence="3 4" id="KW-0975">Bacterial flagellum</keyword>
<dbReference type="HAMAP" id="MF_01457">
    <property type="entry name" value="YcgR"/>
    <property type="match status" value="1"/>
</dbReference>
<dbReference type="InterPro" id="IPR012349">
    <property type="entry name" value="Split_barrel_FMN-bd"/>
</dbReference>
<dbReference type="EMBL" id="CP132353">
    <property type="protein sequence ID" value="WLS80505.1"/>
    <property type="molecule type" value="Genomic_DNA"/>
</dbReference>
<dbReference type="GO" id="GO:0009425">
    <property type="term" value="C:bacterial-type flagellum basal body"/>
    <property type="evidence" value="ECO:0007669"/>
    <property type="project" value="UniProtKB-SubCell"/>
</dbReference>
<comment type="subunit">
    <text evidence="4">Monomer. Interacts with the flagellar basal bodies.</text>
</comment>
<dbReference type="Pfam" id="PF07238">
    <property type="entry name" value="PilZ"/>
    <property type="match status" value="1"/>
</dbReference>
<gene>
    <name evidence="4" type="primary">ycgR</name>
    <name evidence="7" type="ORF">Q3V30_08515</name>
</gene>
<keyword evidence="7" id="KW-0969">Cilium</keyword>
<evidence type="ECO:0000256" key="2">
    <source>
        <dbReference type="ARBA" id="ARBA00022741"/>
    </source>
</evidence>
<dbReference type="InterPro" id="IPR023787">
    <property type="entry name" value="T3SS_YcgR"/>
</dbReference>
<comment type="subcellular location">
    <subcellularLocation>
        <location evidence="4">Bacterial flagellum basal body</location>
    </subcellularLocation>
</comment>
<comment type="similarity">
    <text evidence="4">Belongs to the YcgR family.</text>
</comment>
<dbReference type="InterPro" id="IPR009875">
    <property type="entry name" value="PilZ_domain"/>
</dbReference>
<name>A0AA50DQT6_9GAMM</name>
<dbReference type="InterPro" id="IPR009926">
    <property type="entry name" value="T3SS_YcgR_PilZN"/>
</dbReference>
<proteinExistence type="inferred from homology"/>
<keyword evidence="7" id="KW-0282">Flagellum</keyword>
<evidence type="ECO:0000313" key="8">
    <source>
        <dbReference type="Proteomes" id="UP001228139"/>
    </source>
</evidence>
<evidence type="ECO:0000256" key="1">
    <source>
        <dbReference type="ARBA" id="ARBA00022636"/>
    </source>
</evidence>
<keyword evidence="2 4" id="KW-0547">Nucleotide-binding</keyword>
<feature type="domain" description="PilZ" evidence="5">
    <location>
        <begin position="113"/>
        <end position="231"/>
    </location>
</feature>
<dbReference type="KEGG" id="epi:Q3V30_08515"/>
<dbReference type="Gene3D" id="2.30.110.10">
    <property type="entry name" value="Electron Transport, Fmn-binding Protein, Chain A"/>
    <property type="match status" value="1"/>
</dbReference>
<dbReference type="GO" id="GO:0071973">
    <property type="term" value="P:bacterial-type flagellum-dependent cell motility"/>
    <property type="evidence" value="ECO:0007669"/>
    <property type="project" value="UniProtKB-UniRule"/>
</dbReference>
<dbReference type="Gene3D" id="2.40.10.220">
    <property type="entry name" value="predicted glycosyltransferase like domains"/>
    <property type="match status" value="1"/>
</dbReference>
<keyword evidence="8" id="KW-1185">Reference proteome</keyword>
<dbReference type="GO" id="GO:0071945">
    <property type="term" value="P:regulation of bacterial-type flagellum-dependent cell motility by regulation of motor speed"/>
    <property type="evidence" value="ECO:0007669"/>
    <property type="project" value="UniProtKB-UniRule"/>
</dbReference>
<protein>
    <recommendedName>
        <fullName evidence="4">Flagellar brake protein YcgR</fullName>
    </recommendedName>
    <alternativeName>
        <fullName evidence="4">Cyclic di-GMP binding protein YcgR</fullName>
    </alternativeName>
</protein>
<evidence type="ECO:0000313" key="7">
    <source>
        <dbReference type="EMBL" id="WLS80505.1"/>
    </source>
</evidence>
<sequence>MKEEDKEQYLKRGPLAVLAVLKNLLKNQTPILVSHARGQFITRLLDADQDRMILDLGSNDYENQTAVEAEELHFRAETHGAKVEFALSALQEETFEGLPAFSATLPDLLWMIQRREFFRVSAPLDPIFYCYVQWPDGSGEGRMRLQDLSLGGFAVLADSQIPDSLQGGEAFKKLRVELGEYGRFEVDAHLINVGQRSVVGNKNETVVTPRLSFRFSSLNAGEERSLQQVIFSLERLARDKAQRFQ</sequence>
<evidence type="ECO:0000259" key="5">
    <source>
        <dbReference type="Pfam" id="PF07238"/>
    </source>
</evidence>
<dbReference type="AlphaFoldDB" id="A0AA50DQT6"/>
<evidence type="ECO:0000256" key="3">
    <source>
        <dbReference type="ARBA" id="ARBA00023143"/>
    </source>
</evidence>